<dbReference type="Gene3D" id="1.25.40.10">
    <property type="entry name" value="Tetratricopeptide repeat domain"/>
    <property type="match status" value="3"/>
</dbReference>
<dbReference type="SMART" id="SM00028">
    <property type="entry name" value="TPR"/>
    <property type="match status" value="5"/>
</dbReference>
<dbReference type="EMBL" id="JAJEPV010000012">
    <property type="protein sequence ID" value="MCC2119258.1"/>
    <property type="molecule type" value="Genomic_DNA"/>
</dbReference>
<dbReference type="PANTHER" id="PTHR12558">
    <property type="entry name" value="CELL DIVISION CYCLE 16,23,27"/>
    <property type="match status" value="1"/>
</dbReference>
<reference evidence="1 2" key="1">
    <citation type="submission" date="2021-10" db="EMBL/GenBank/DDBJ databases">
        <title>Anaerobic single-cell dispensing facilitates the cultivation of human gut bacteria.</title>
        <authorList>
            <person name="Afrizal A."/>
        </authorList>
    </citation>
    <scope>NUCLEOTIDE SEQUENCE [LARGE SCALE GENOMIC DNA]</scope>
    <source>
        <strain evidence="1 2">CLA-AA-H273</strain>
    </source>
</reference>
<name>A0AAE3A198_9FIRM</name>
<dbReference type="Proteomes" id="UP001197795">
    <property type="component" value="Unassembled WGS sequence"/>
</dbReference>
<protein>
    <submittedName>
        <fullName evidence="1">Tetratricopeptide repeat protein</fullName>
    </submittedName>
</protein>
<dbReference type="PANTHER" id="PTHR12558:SF13">
    <property type="entry name" value="CELL DIVISION CYCLE PROTEIN 27 HOMOLOG"/>
    <property type="match status" value="1"/>
</dbReference>
<dbReference type="RefSeq" id="WP_227733066.1">
    <property type="nucleotide sequence ID" value="NZ_JAJEPV010000012.1"/>
</dbReference>
<accession>A0AAE3A198</accession>
<evidence type="ECO:0000313" key="2">
    <source>
        <dbReference type="Proteomes" id="UP001197795"/>
    </source>
</evidence>
<evidence type="ECO:0000313" key="1">
    <source>
        <dbReference type="EMBL" id="MCC2119258.1"/>
    </source>
</evidence>
<proteinExistence type="predicted"/>
<dbReference type="Pfam" id="PF13174">
    <property type="entry name" value="TPR_6"/>
    <property type="match status" value="1"/>
</dbReference>
<dbReference type="InterPro" id="IPR019734">
    <property type="entry name" value="TPR_rpt"/>
</dbReference>
<keyword evidence="2" id="KW-1185">Reference proteome</keyword>
<organism evidence="1 2">
    <name type="scientific">Waltera acetigignens</name>
    <dbReference type="NCBI Taxonomy" id="2981769"/>
    <lineage>
        <taxon>Bacteria</taxon>
        <taxon>Bacillati</taxon>
        <taxon>Bacillota</taxon>
        <taxon>Clostridia</taxon>
        <taxon>Lachnospirales</taxon>
        <taxon>Lachnospiraceae</taxon>
        <taxon>Waltera</taxon>
    </lineage>
</organism>
<gene>
    <name evidence="1" type="ORF">LKD75_06545</name>
</gene>
<comment type="caution">
    <text evidence="1">The sequence shown here is derived from an EMBL/GenBank/DDBJ whole genome shotgun (WGS) entry which is preliminary data.</text>
</comment>
<dbReference type="InterPro" id="IPR011990">
    <property type="entry name" value="TPR-like_helical_dom_sf"/>
</dbReference>
<sequence length="1029" mass="119004">MEPIEVFQILGIEQTKDERALKNAYRDKLTVTNPEDDPEGFKRLRMAYEEACRYAGTPDAEENEEAEPTLEDDTPAGQWVRGVRKVYENITDRCDVEKWKALFEADDFLSLEEEENCTTYLLRFLMEHYKLPTAIWKLLDEKIHIVQNAGAFRERFPAQFVSYMVHKCESGEEVDFSEFRGAEDADYDQFLQYYDRAYQALQEKKLQEAEQMIGCGDALGITHPVMEICRASLYEGKGQTAEAITLLKKLSAKYPEDDLIAYNTAEILWRNEGRVEASAIYESLREKLPKHYMANLRLTDWYYEQGNYKEAKKCAEEILSVGGDDTFLETLQKINTELEREMKREYAQNHDPGLGLDLGWCYLQDGRTDLGIRTVRELEAKVSAGRREEYLGLMTKLLAEAAEYEKAISTAAQWEESLEKKVLRDTDAEEEEKDRDRIRQSHMIRMQCYRAYGYVQPEKFAEAIAEAEKAETGTPKDIGMLIEKAQIYVEMEEYERCAEISQKLIGDYQVYAAYANELEAAKRQWNAAGVIQNGRACLNYFPTYVKAYEMMAKVYMDLTHPEELKELLQQAKDNNVKSVILDAYEWQLTNTGLPQEQMNDAIDKFRKEYLSKLEAGKTIFYRRGLPIITEYLYAYPCEFLLVERGDFHNAAGCLEAAKADYEKALSTNPANPFAWKGLARIHRCRGKYDEAMICLRKCVFFYEKSGTQNHAWPELIAEQAEIYFLLGNTEMAEQFYRRYREMTGSAGDRDRNRMRDFARCLACNDKTTEGLKVLEKAFVNVLDAAGEKLDLCVWCGEKTIAGNILTSWPEKIELLGKNTGNTQEYFEDYFFHLGWYGLICGSGKVAIKNMDKALIFNKEDLSKKDDIADLILACILYGDKKKGADYAQALKACMEREDKSGKDVYLKYPKLRIVHEYLAGYYTATDEEQDTLLQLDKDCSFCHGCVHPVCEELEMVRILQMLKKGREKEALERLKEQMQEHPGMGLQAIWHRYHSEQVTKDTDPAVAAFHKEKPQPEKRGFWQRLFGKK</sequence>
<dbReference type="SUPFAM" id="SSF48452">
    <property type="entry name" value="TPR-like"/>
    <property type="match status" value="3"/>
</dbReference>
<dbReference type="AlphaFoldDB" id="A0AAE3A198"/>